<evidence type="ECO:0008006" key="3">
    <source>
        <dbReference type="Google" id="ProtNLM"/>
    </source>
</evidence>
<dbReference type="EMBL" id="CP028324">
    <property type="protein sequence ID" value="AVR97362.1"/>
    <property type="molecule type" value="Genomic_DNA"/>
</dbReference>
<organism evidence="1 2">
    <name type="scientific">Pseudoduganella armeniaca</name>
    <dbReference type="NCBI Taxonomy" id="2072590"/>
    <lineage>
        <taxon>Bacteria</taxon>
        <taxon>Pseudomonadati</taxon>
        <taxon>Pseudomonadota</taxon>
        <taxon>Betaproteobacteria</taxon>
        <taxon>Burkholderiales</taxon>
        <taxon>Oxalobacteraceae</taxon>
        <taxon>Telluria group</taxon>
        <taxon>Pseudoduganella</taxon>
    </lineage>
</organism>
<dbReference type="Proteomes" id="UP000240505">
    <property type="component" value="Chromosome"/>
</dbReference>
<dbReference type="RefSeq" id="WP_107142707.1">
    <property type="nucleotide sequence ID" value="NZ_CP028324.1"/>
</dbReference>
<accession>A0A2R4CCS2</accession>
<dbReference type="KEGG" id="masz:C9I28_18225"/>
<gene>
    <name evidence="1" type="ORF">C9I28_18225</name>
</gene>
<protein>
    <recommendedName>
        <fullName evidence="3">TolB-like protein</fullName>
    </recommendedName>
</protein>
<proteinExistence type="predicted"/>
<dbReference type="OrthoDB" id="54411at2"/>
<sequence>MDFPLLSFCDPLERSDIAPAAVRAQLGRILSSALFGRARRSAELLDYLVSRHLDCPDEPIKEYMVGIDVYRRDARTYRPDIDPIVRVQAGRLRRRLDDYYAGHGRGDPVRIRVPRRGYAPELTRQQVQAPGHARVLLMPVVAGSAGAATIFAAGLAAELRHRLHRDLGSRLIDGKPGFVVPDTSAAPAYVLEGSVRADGVVMRTQLAMTAVQEGTIVWSEQADVGAGPAIARQEQLAQLCCSAVLARLGVPG</sequence>
<name>A0A2R4CCS2_9BURK</name>
<evidence type="ECO:0000313" key="2">
    <source>
        <dbReference type="Proteomes" id="UP000240505"/>
    </source>
</evidence>
<dbReference type="AlphaFoldDB" id="A0A2R4CCS2"/>
<evidence type="ECO:0000313" key="1">
    <source>
        <dbReference type="EMBL" id="AVR97362.1"/>
    </source>
</evidence>
<reference evidence="1 2" key="1">
    <citation type="submission" date="2018-03" db="EMBL/GenBank/DDBJ databases">
        <title>Massilia armeniaca sp. nov., isolated from desert soil.</title>
        <authorList>
            <person name="Huang H."/>
            <person name="Ren M."/>
        </authorList>
    </citation>
    <scope>NUCLEOTIDE SEQUENCE [LARGE SCALE GENOMIC DNA]</scope>
    <source>
        <strain evidence="1 2">ZMN-3</strain>
    </source>
</reference>
<keyword evidence="2" id="KW-1185">Reference proteome</keyword>